<dbReference type="InterPro" id="IPR050301">
    <property type="entry name" value="NTE"/>
</dbReference>
<dbReference type="Gene3D" id="3.40.1090.10">
    <property type="entry name" value="Cytosolic phospholipase A2 catalytic domain"/>
    <property type="match status" value="2"/>
</dbReference>
<organism evidence="7 8">
    <name type="scientific">Photobacterium swingsii</name>
    <dbReference type="NCBI Taxonomy" id="680026"/>
    <lineage>
        <taxon>Bacteria</taxon>
        <taxon>Pseudomonadati</taxon>
        <taxon>Pseudomonadota</taxon>
        <taxon>Gammaproteobacteria</taxon>
        <taxon>Vibrionales</taxon>
        <taxon>Vibrionaceae</taxon>
        <taxon>Photobacterium</taxon>
    </lineage>
</organism>
<comment type="caution">
    <text evidence="7">The sequence shown here is derived from an EMBL/GenBank/DDBJ whole genome shotgun (WGS) entry which is preliminary data.</text>
</comment>
<proteinExistence type="predicted"/>
<feature type="active site" description="Nucleophile" evidence="4">
    <location>
        <position position="68"/>
    </location>
</feature>
<dbReference type="PROSITE" id="PS51635">
    <property type="entry name" value="PNPLA"/>
    <property type="match status" value="1"/>
</dbReference>
<feature type="short sequence motif" description="GXGXXG" evidence="4">
    <location>
        <begin position="39"/>
        <end position="44"/>
    </location>
</feature>
<dbReference type="CDD" id="cd07205">
    <property type="entry name" value="Pat_PNPLA6_PNPLA7_NTE1_like"/>
    <property type="match status" value="1"/>
</dbReference>
<dbReference type="GO" id="GO:0016787">
    <property type="term" value="F:hydrolase activity"/>
    <property type="evidence" value="ECO:0007669"/>
    <property type="project" value="UniProtKB-UniRule"/>
</dbReference>
<evidence type="ECO:0000256" key="1">
    <source>
        <dbReference type="ARBA" id="ARBA00022801"/>
    </source>
</evidence>
<feature type="short sequence motif" description="DGA/G" evidence="4">
    <location>
        <begin position="215"/>
        <end position="217"/>
    </location>
</feature>
<keyword evidence="8" id="KW-1185">Reference proteome</keyword>
<evidence type="ECO:0000313" key="8">
    <source>
        <dbReference type="Proteomes" id="UP000240481"/>
    </source>
</evidence>
<dbReference type="PANTHER" id="PTHR14226:SF29">
    <property type="entry name" value="NEUROPATHY TARGET ESTERASE SWS"/>
    <property type="match status" value="1"/>
</dbReference>
<accession>A0A0J8VEI6</accession>
<dbReference type="InterPro" id="IPR002641">
    <property type="entry name" value="PNPLA_dom"/>
</dbReference>
<keyword evidence="3 4" id="KW-0443">Lipid metabolism</keyword>
<keyword evidence="2 4" id="KW-0442">Lipid degradation</keyword>
<dbReference type="RefSeq" id="WP_053111742.1">
    <property type="nucleotide sequence ID" value="NZ_AP024853.1"/>
</dbReference>
<evidence type="ECO:0000313" key="7">
    <source>
        <dbReference type="EMBL" id="PSW25301.1"/>
    </source>
</evidence>
<dbReference type="GO" id="GO:0016042">
    <property type="term" value="P:lipid catabolic process"/>
    <property type="evidence" value="ECO:0007669"/>
    <property type="project" value="UniProtKB-UniRule"/>
</dbReference>
<dbReference type="Pfam" id="PF01734">
    <property type="entry name" value="Patatin"/>
    <property type="match status" value="1"/>
</dbReference>
<dbReference type="OrthoDB" id="5290098at2"/>
<dbReference type="AlphaFoldDB" id="A0A0J8VEI6"/>
<feature type="domain" description="PNPLA" evidence="6">
    <location>
        <begin position="35"/>
        <end position="228"/>
    </location>
</feature>
<evidence type="ECO:0000256" key="3">
    <source>
        <dbReference type="ARBA" id="ARBA00023098"/>
    </source>
</evidence>
<dbReference type="InterPro" id="IPR010827">
    <property type="entry name" value="BamA/TamA_POTRA"/>
</dbReference>
<evidence type="ECO:0000256" key="5">
    <source>
        <dbReference type="SAM" id="SignalP"/>
    </source>
</evidence>
<dbReference type="EMBL" id="PYLZ01000003">
    <property type="protein sequence ID" value="PSW25301.1"/>
    <property type="molecule type" value="Genomic_DNA"/>
</dbReference>
<dbReference type="PANTHER" id="PTHR14226">
    <property type="entry name" value="NEUROPATHY TARGET ESTERASE/SWISS CHEESE D.MELANOGASTER"/>
    <property type="match status" value="1"/>
</dbReference>
<dbReference type="GO" id="GO:0019867">
    <property type="term" value="C:outer membrane"/>
    <property type="evidence" value="ECO:0007669"/>
    <property type="project" value="InterPro"/>
</dbReference>
<sequence length="756" mass="83297">MKDNTIRQRVNFAACAVLLAVSSTGWAAEREQIGLVLSGGGAKGAAHIGVLEVLEANRIPVDMITGTSMGAYVGGMYATGLTAQEVKQKTLAANWQSGYVDRATRNELVLRRKQQNDNFQLHTDLGVTPQGEFRVKPGAFQGQGMAILLRGLTNNLPVLSSFDDLVIPYRSVATDIAKVEPVVIDSGNLATAMQASMTVPGALTPIEWQGHRLVDGGVVNNMPVDIAQQMGADVIIAVDLRDPLMEDDKLGSALTIISQLTTFMTNSSADRQKALMSEDDIYLQPALTFMTAPDFDKMTRAYLAGRKVATDALPQLLPHQLSEADYAEYVRRKQDRRSQMVARSAYYIDNIVLKNQTGRSDKALLTLLDLDTKRVLTNQELEQAVNRLNTQDIFSRITYEIKQQDDETVLVVDVTEKSWGPGYLNFKFAFEDDFSQRSDFTFGAQYLYTNLTDKGGEWVFEAELGSWKAFKTEIYLPLDYEQRYFSSVALEFNSQLRGFKPEQLDVDFSIDPSISSLDGLYQRSILSAELGVNLAPWSALSLGYMGQTGDITLSSFGLTEDFNAHGPYTRFDLDNLDNQYFPTSGTQVSAYFSVMQTESQFEGNSTEDDVFVYNMSLIKPFNIDRHTLVGLGKIGGADSKEFLPVFAQDLGGLFNLSGYHKYELNGRYSALGALIYRYQLLDNDFGAFSTPVYIGGSFEKGGVWNEYSQISASSMITAGSVFVGVDSVLGPVYLAYGNAEGGESSVYLTLGSVIQQ</sequence>
<feature type="chain" id="PRO_5030009162" evidence="5">
    <location>
        <begin position="28"/>
        <end position="756"/>
    </location>
</feature>
<dbReference type="Pfam" id="PF07244">
    <property type="entry name" value="POTRA"/>
    <property type="match status" value="1"/>
</dbReference>
<reference evidence="7 8" key="1">
    <citation type="submission" date="2018-01" db="EMBL/GenBank/DDBJ databases">
        <title>Whole genome sequencing of Histamine producing bacteria.</title>
        <authorList>
            <person name="Butler K."/>
        </authorList>
    </citation>
    <scope>NUCLEOTIDE SEQUENCE [LARGE SCALE GENOMIC DNA]</scope>
    <source>
        <strain evidence="7 8">DSM 24669</strain>
    </source>
</reference>
<gene>
    <name evidence="7" type="ORF">C9I94_06485</name>
</gene>
<feature type="active site" description="Proton acceptor" evidence="4">
    <location>
        <position position="215"/>
    </location>
</feature>
<dbReference type="Gene3D" id="2.40.160.50">
    <property type="entry name" value="membrane protein fhac: a member of the omp85/tpsb transporter family"/>
    <property type="match status" value="1"/>
</dbReference>
<dbReference type="STRING" id="680026.AB733_02540"/>
<name>A0A0J8VEI6_9GAMM</name>
<evidence type="ECO:0000256" key="2">
    <source>
        <dbReference type="ARBA" id="ARBA00022963"/>
    </source>
</evidence>
<evidence type="ECO:0000259" key="6">
    <source>
        <dbReference type="PROSITE" id="PS51635"/>
    </source>
</evidence>
<feature type="signal peptide" evidence="5">
    <location>
        <begin position="1"/>
        <end position="27"/>
    </location>
</feature>
<dbReference type="Gene3D" id="3.10.20.310">
    <property type="entry name" value="membrane protein fhac"/>
    <property type="match status" value="1"/>
</dbReference>
<dbReference type="InterPro" id="IPR016035">
    <property type="entry name" value="Acyl_Trfase/lysoPLipase"/>
</dbReference>
<evidence type="ECO:0000256" key="4">
    <source>
        <dbReference type="PROSITE-ProRule" id="PRU01161"/>
    </source>
</evidence>
<dbReference type="SUPFAM" id="SSF52151">
    <property type="entry name" value="FabD/lysophospholipase-like"/>
    <property type="match status" value="1"/>
</dbReference>
<dbReference type="Proteomes" id="UP000240481">
    <property type="component" value="Unassembled WGS sequence"/>
</dbReference>
<keyword evidence="1 4" id="KW-0378">Hydrolase</keyword>
<feature type="short sequence motif" description="GXSXG" evidence="4">
    <location>
        <begin position="66"/>
        <end position="70"/>
    </location>
</feature>
<keyword evidence="5" id="KW-0732">Signal</keyword>
<protein>
    <submittedName>
        <fullName evidence="7">Phospholipase</fullName>
    </submittedName>
</protein>